<sequence length="516" mass="54939">MEARPPSAGGRDSAAYPSVEEVLQELEGNGAEATAEEDLYGQYAWECEAERSWDQLVESSEGFLLLHGAQGSVAEGESLRTRRTERGARSHETQVKKGIIRSMVLLIDMSEAMREKDYRPDRLSCVCQLAEEFISTFLLQNPLAQLAQVALLGPSAEPVETSRVSAAGEAARVASPPGQRVLRSGEAAASQVFSSCAAECIAALQEKRATAAGLGTGVPSVRNGLNLAKDLLATVPPYSTREVLILYGSLRTCDVGCIEETIAAVKKNNICCNVICLAAELHILKKLCQDTGGSHAVPLHRDHLRALLLKHTHPPTWSTNMQPCLIRMGFPSLKTTSTAALCSCHQQLTFASFVCPQCGAKLCDIPSRCRCCFLHLVSPADISRSFHSLCPPLPFEPLPADLPQARRICACCASPVERGGSQCPDCGEIFCADCDAYTHEQLRQCAFCVMGDITTLDDEDTGVALRVARAPSADLHRAAASAAASSLALAAPSAAAPPASRRASLTSRVAAPSLPG</sequence>
<dbReference type="GO" id="GO:0005675">
    <property type="term" value="C:transcription factor TFIIH holo complex"/>
    <property type="evidence" value="ECO:0007669"/>
    <property type="project" value="TreeGrafter"/>
</dbReference>
<dbReference type="GO" id="GO:0006357">
    <property type="term" value="P:regulation of transcription by RNA polymerase II"/>
    <property type="evidence" value="ECO:0007669"/>
    <property type="project" value="TreeGrafter"/>
</dbReference>
<dbReference type="InterPro" id="IPR004595">
    <property type="entry name" value="TFIIH_C1-like_dom"/>
</dbReference>
<dbReference type="EMBL" id="NWUJ01000014">
    <property type="protein sequence ID" value="PFH31654.1"/>
    <property type="molecule type" value="Genomic_DNA"/>
</dbReference>
<dbReference type="PANTHER" id="PTHR12695:SF2">
    <property type="entry name" value="GENERAL TRANSCRIPTION FACTOR IIH SUBUNIT 2-RELATED"/>
    <property type="match status" value="1"/>
</dbReference>
<dbReference type="InterPro" id="IPR046349">
    <property type="entry name" value="C1-like_sf"/>
</dbReference>
<evidence type="ECO:0000256" key="3">
    <source>
        <dbReference type="SAM" id="MobiDB-lite"/>
    </source>
</evidence>
<dbReference type="GO" id="GO:0006289">
    <property type="term" value="P:nucleotide-excision repair"/>
    <property type="evidence" value="ECO:0007669"/>
    <property type="project" value="InterPro"/>
</dbReference>
<dbReference type="AlphaFoldDB" id="A0A2A9M357"/>
<evidence type="ECO:0000313" key="6">
    <source>
        <dbReference type="Proteomes" id="UP000224006"/>
    </source>
</evidence>
<dbReference type="InterPro" id="IPR013083">
    <property type="entry name" value="Znf_RING/FYVE/PHD"/>
</dbReference>
<dbReference type="KEGG" id="bbes:BESB_026280"/>
<dbReference type="Gene3D" id="3.30.40.10">
    <property type="entry name" value="Zinc/RING finger domain, C3HC4 (zinc finger)"/>
    <property type="match status" value="1"/>
</dbReference>
<evidence type="ECO:0000256" key="1">
    <source>
        <dbReference type="ARBA" id="ARBA00022723"/>
    </source>
</evidence>
<feature type="region of interest" description="Disordered" evidence="3">
    <location>
        <begin position="495"/>
        <end position="516"/>
    </location>
</feature>
<dbReference type="OrthoDB" id="284275at2759"/>
<evidence type="ECO:0000313" key="5">
    <source>
        <dbReference type="EMBL" id="PFH31654.1"/>
    </source>
</evidence>
<feature type="domain" description="TFIIH C1-like" evidence="4">
    <location>
        <begin position="408"/>
        <end position="450"/>
    </location>
</feature>
<keyword evidence="6" id="KW-1185">Reference proteome</keyword>
<dbReference type="Pfam" id="PF04056">
    <property type="entry name" value="Ssl1"/>
    <property type="match status" value="2"/>
</dbReference>
<name>A0A2A9M357_BESBE</name>
<dbReference type="VEuPathDB" id="ToxoDB:BESB_026280"/>
<dbReference type="GO" id="GO:0006351">
    <property type="term" value="P:DNA-templated transcription"/>
    <property type="evidence" value="ECO:0007669"/>
    <property type="project" value="InterPro"/>
</dbReference>
<dbReference type="GO" id="GO:0008270">
    <property type="term" value="F:zinc ion binding"/>
    <property type="evidence" value="ECO:0007669"/>
    <property type="project" value="InterPro"/>
</dbReference>
<dbReference type="RefSeq" id="XP_029215663.1">
    <property type="nucleotide sequence ID" value="XM_029361308.1"/>
</dbReference>
<dbReference type="STRING" id="94643.A0A2A9M357"/>
<proteinExistence type="predicted"/>
<evidence type="ECO:0000259" key="4">
    <source>
        <dbReference type="SMART" id="SM01047"/>
    </source>
</evidence>
<accession>A0A2A9M357</accession>
<gene>
    <name evidence="5" type="ORF">BESB_026280</name>
</gene>
<dbReference type="SUPFAM" id="SSF57889">
    <property type="entry name" value="Cysteine-rich domain"/>
    <property type="match status" value="1"/>
</dbReference>
<reference evidence="5 6" key="1">
    <citation type="submission" date="2017-09" db="EMBL/GenBank/DDBJ databases">
        <title>Genome sequencing of Besnoitia besnoiti strain Bb-Ger1.</title>
        <authorList>
            <person name="Schares G."/>
            <person name="Venepally P."/>
            <person name="Lorenzi H.A."/>
        </authorList>
    </citation>
    <scope>NUCLEOTIDE SEQUENCE [LARGE SCALE GENOMIC DNA]</scope>
    <source>
        <strain evidence="5 6">Bb-Ger1</strain>
    </source>
</reference>
<dbReference type="InterPro" id="IPR012170">
    <property type="entry name" value="TFIIH_SSL1/p44"/>
</dbReference>
<evidence type="ECO:0000256" key="2">
    <source>
        <dbReference type="ARBA" id="ARBA00022833"/>
    </source>
</evidence>
<dbReference type="PANTHER" id="PTHR12695">
    <property type="entry name" value="GENERAL TRANSCRIPTION FACTOR IIH SUBUNIT 2"/>
    <property type="match status" value="1"/>
</dbReference>
<dbReference type="Gene3D" id="3.40.50.410">
    <property type="entry name" value="von Willebrand factor, type A domain"/>
    <property type="match status" value="1"/>
</dbReference>
<dbReference type="InterPro" id="IPR007198">
    <property type="entry name" value="Ssl1-like"/>
</dbReference>
<dbReference type="SUPFAM" id="SSF53300">
    <property type="entry name" value="vWA-like"/>
    <property type="match status" value="1"/>
</dbReference>
<dbReference type="GeneID" id="40307680"/>
<comment type="caution">
    <text evidence="5">The sequence shown here is derived from an EMBL/GenBank/DDBJ whole genome shotgun (WGS) entry which is preliminary data.</text>
</comment>
<keyword evidence="2" id="KW-0862">Zinc</keyword>
<dbReference type="SMART" id="SM01047">
    <property type="entry name" value="C1_4"/>
    <property type="match status" value="1"/>
</dbReference>
<dbReference type="Proteomes" id="UP000224006">
    <property type="component" value="Unassembled WGS sequence"/>
</dbReference>
<dbReference type="InterPro" id="IPR036465">
    <property type="entry name" value="vWFA_dom_sf"/>
</dbReference>
<dbReference type="GO" id="GO:0000439">
    <property type="term" value="C:transcription factor TFIIH core complex"/>
    <property type="evidence" value="ECO:0007669"/>
    <property type="project" value="InterPro"/>
</dbReference>
<dbReference type="NCBIfam" id="TIGR00622">
    <property type="entry name" value="ssl1"/>
    <property type="match status" value="1"/>
</dbReference>
<protein>
    <submittedName>
        <fullName evidence="5">General transcription factor IIH polypeptide 2 GTF2H2</fullName>
    </submittedName>
</protein>
<feature type="compositionally biased region" description="Low complexity" evidence="3">
    <location>
        <begin position="495"/>
        <end position="505"/>
    </location>
</feature>
<organism evidence="5 6">
    <name type="scientific">Besnoitia besnoiti</name>
    <name type="common">Apicomplexan protozoan</name>
    <dbReference type="NCBI Taxonomy" id="94643"/>
    <lineage>
        <taxon>Eukaryota</taxon>
        <taxon>Sar</taxon>
        <taxon>Alveolata</taxon>
        <taxon>Apicomplexa</taxon>
        <taxon>Conoidasida</taxon>
        <taxon>Coccidia</taxon>
        <taxon>Eucoccidiorida</taxon>
        <taxon>Eimeriorina</taxon>
        <taxon>Sarcocystidae</taxon>
        <taxon>Besnoitia</taxon>
    </lineage>
</organism>
<keyword evidence="1" id="KW-0479">Metal-binding</keyword>